<feature type="transmembrane region" description="Helical" evidence="10">
    <location>
        <begin position="191"/>
        <end position="211"/>
    </location>
</feature>
<feature type="domain" description="Potassium channel" evidence="11">
    <location>
        <begin position="75"/>
        <end position="155"/>
    </location>
</feature>
<dbReference type="Pfam" id="PF07885">
    <property type="entry name" value="Ion_trans_2"/>
    <property type="match status" value="2"/>
</dbReference>
<keyword evidence="6 10" id="KW-1133">Transmembrane helix</keyword>
<proteinExistence type="inferred from homology"/>
<dbReference type="Proteomes" id="UP001370490">
    <property type="component" value="Unassembled WGS sequence"/>
</dbReference>
<evidence type="ECO:0000256" key="5">
    <source>
        <dbReference type="ARBA" id="ARBA00022837"/>
    </source>
</evidence>
<gene>
    <name evidence="12" type="ORF">RJ641_018615</name>
</gene>
<evidence type="ECO:0000256" key="10">
    <source>
        <dbReference type="SAM" id="Phobius"/>
    </source>
</evidence>
<dbReference type="GO" id="GO:0009705">
    <property type="term" value="C:plant-type vacuole membrane"/>
    <property type="evidence" value="ECO:0007669"/>
    <property type="project" value="TreeGrafter"/>
</dbReference>
<dbReference type="SUPFAM" id="SSF81324">
    <property type="entry name" value="Voltage-gated potassium channels"/>
    <property type="match status" value="2"/>
</dbReference>
<keyword evidence="5" id="KW-0106">Calcium</keyword>
<dbReference type="GO" id="GO:0015271">
    <property type="term" value="F:outward rectifier potassium channel activity"/>
    <property type="evidence" value="ECO:0007669"/>
    <property type="project" value="TreeGrafter"/>
</dbReference>
<evidence type="ECO:0000256" key="3">
    <source>
        <dbReference type="ARBA" id="ARBA00022448"/>
    </source>
</evidence>
<dbReference type="EMBL" id="JBAMMX010000023">
    <property type="protein sequence ID" value="KAK6917864.1"/>
    <property type="molecule type" value="Genomic_DNA"/>
</dbReference>
<evidence type="ECO:0000313" key="13">
    <source>
        <dbReference type="Proteomes" id="UP001370490"/>
    </source>
</evidence>
<dbReference type="AlphaFoldDB" id="A0AAN8YWN8"/>
<dbReference type="PROSITE" id="PS00018">
    <property type="entry name" value="EF_HAND_1"/>
    <property type="match status" value="1"/>
</dbReference>
<dbReference type="InterPro" id="IPR011992">
    <property type="entry name" value="EF-hand-dom_pair"/>
</dbReference>
<accession>A0AAN8YWN8</accession>
<keyword evidence="4 10" id="KW-0812">Transmembrane</keyword>
<evidence type="ECO:0000256" key="9">
    <source>
        <dbReference type="ARBA" id="ARBA00023303"/>
    </source>
</evidence>
<organism evidence="12 13">
    <name type="scientific">Dillenia turbinata</name>
    <dbReference type="NCBI Taxonomy" id="194707"/>
    <lineage>
        <taxon>Eukaryota</taxon>
        <taxon>Viridiplantae</taxon>
        <taxon>Streptophyta</taxon>
        <taxon>Embryophyta</taxon>
        <taxon>Tracheophyta</taxon>
        <taxon>Spermatophyta</taxon>
        <taxon>Magnoliopsida</taxon>
        <taxon>eudicotyledons</taxon>
        <taxon>Gunneridae</taxon>
        <taxon>Pentapetalae</taxon>
        <taxon>Dilleniales</taxon>
        <taxon>Dilleniaceae</taxon>
        <taxon>Dillenia</taxon>
    </lineage>
</organism>
<keyword evidence="13" id="KW-1185">Reference proteome</keyword>
<feature type="domain" description="Potassium channel" evidence="11">
    <location>
        <begin position="197"/>
        <end position="268"/>
    </location>
</feature>
<feature type="transmembrane region" description="Helical" evidence="10">
    <location>
        <begin position="127"/>
        <end position="148"/>
    </location>
</feature>
<dbReference type="GO" id="GO:0005886">
    <property type="term" value="C:plasma membrane"/>
    <property type="evidence" value="ECO:0007669"/>
    <property type="project" value="TreeGrafter"/>
</dbReference>
<comment type="caution">
    <text evidence="12">The sequence shown here is derived from an EMBL/GenBank/DDBJ whole genome shotgun (WGS) entry which is preliminary data.</text>
</comment>
<evidence type="ECO:0000256" key="4">
    <source>
        <dbReference type="ARBA" id="ARBA00022692"/>
    </source>
</evidence>
<reference evidence="12 13" key="1">
    <citation type="submission" date="2023-12" db="EMBL/GenBank/DDBJ databases">
        <title>A high-quality genome assembly for Dillenia turbinata (Dilleniales).</title>
        <authorList>
            <person name="Chanderbali A."/>
        </authorList>
    </citation>
    <scope>NUCLEOTIDE SEQUENCE [LARGE SCALE GENOMIC DNA]</scope>
    <source>
        <strain evidence="12">LSX21</strain>
        <tissue evidence="12">Leaf</tissue>
    </source>
</reference>
<sequence>MANDEDVQPLLTGSGPVNLSQTSEVNVIKKRRSRQNIVTAPMSEVNLSVKNDAESPPNPDSLFAQKPSLTKVLIFLALYLGVGTLCFYLVRHQLKGTKTNGIIDAIYFCVVTMTTVGYGDIVPNSILSKLLACVYVFTGMALVGMILGRAAEYFVEKQELLLVKVIHMHEKNGSDEVLTKAETKKTVKYKFLTALILLLIIMIVGVIFLSFEEQFNFFDAFYCVCSTITTLGYGDESFTTAVGRVFGVFWILSGTVCLAQFYYYLAELHTESRQSVLLNWVLTRKLTLKDLEAADLDNDKMLSPAEYVIFKLKEMGKISQEDVRTVLEGFRNLDVDHSGTLTAEDLSLAQSS</sequence>
<feature type="transmembrane region" description="Helical" evidence="10">
    <location>
        <begin position="102"/>
        <end position="121"/>
    </location>
</feature>
<evidence type="ECO:0000256" key="8">
    <source>
        <dbReference type="ARBA" id="ARBA00023136"/>
    </source>
</evidence>
<dbReference type="GO" id="GO:0030322">
    <property type="term" value="P:stabilization of membrane potential"/>
    <property type="evidence" value="ECO:0007669"/>
    <property type="project" value="TreeGrafter"/>
</dbReference>
<keyword evidence="7" id="KW-0406">Ion transport</keyword>
<dbReference type="PRINTS" id="PR01333">
    <property type="entry name" value="2POREKCHANEL"/>
</dbReference>
<evidence type="ECO:0000256" key="7">
    <source>
        <dbReference type="ARBA" id="ARBA00023065"/>
    </source>
</evidence>
<keyword evidence="3" id="KW-0813">Transport</keyword>
<name>A0AAN8YWN8_9MAGN</name>
<evidence type="ECO:0000256" key="1">
    <source>
        <dbReference type="ARBA" id="ARBA00004141"/>
    </source>
</evidence>
<evidence type="ECO:0000259" key="11">
    <source>
        <dbReference type="Pfam" id="PF07885"/>
    </source>
</evidence>
<feature type="transmembrane region" description="Helical" evidence="10">
    <location>
        <begin position="72"/>
        <end position="90"/>
    </location>
</feature>
<protein>
    <submittedName>
        <fullName evidence="12">Potassium channel domain</fullName>
    </submittedName>
</protein>
<dbReference type="PANTHER" id="PTHR11003:SF271">
    <property type="entry name" value="TWO-PORE POTASSIUM CHANNEL 1-LIKE"/>
    <property type="match status" value="1"/>
</dbReference>
<comment type="subcellular location">
    <subcellularLocation>
        <location evidence="1">Membrane</location>
        <topology evidence="1">Multi-pass membrane protein</topology>
    </subcellularLocation>
</comment>
<dbReference type="InterPro" id="IPR003280">
    <property type="entry name" value="2pore_dom_K_chnl"/>
</dbReference>
<keyword evidence="8 10" id="KW-0472">Membrane</keyword>
<evidence type="ECO:0000313" key="12">
    <source>
        <dbReference type="EMBL" id="KAK6917864.1"/>
    </source>
</evidence>
<dbReference type="PANTHER" id="PTHR11003">
    <property type="entry name" value="POTASSIUM CHANNEL, SUBFAMILY K"/>
    <property type="match status" value="1"/>
</dbReference>
<dbReference type="SUPFAM" id="SSF47473">
    <property type="entry name" value="EF-hand"/>
    <property type="match status" value="1"/>
</dbReference>
<evidence type="ECO:0000256" key="2">
    <source>
        <dbReference type="ARBA" id="ARBA00010159"/>
    </source>
</evidence>
<evidence type="ECO:0000256" key="6">
    <source>
        <dbReference type="ARBA" id="ARBA00022989"/>
    </source>
</evidence>
<dbReference type="InterPro" id="IPR018247">
    <property type="entry name" value="EF_Hand_1_Ca_BS"/>
</dbReference>
<dbReference type="GO" id="GO:0022841">
    <property type="term" value="F:potassium ion leak channel activity"/>
    <property type="evidence" value="ECO:0007669"/>
    <property type="project" value="TreeGrafter"/>
</dbReference>
<comment type="similarity">
    <text evidence="2">Belongs to the two pore domain potassium channel (TC 1.A.1.7) family.</text>
</comment>
<keyword evidence="9 12" id="KW-0407">Ion channel</keyword>
<dbReference type="Gene3D" id="1.10.287.70">
    <property type="match status" value="2"/>
</dbReference>
<feature type="transmembrane region" description="Helical" evidence="10">
    <location>
        <begin position="245"/>
        <end position="265"/>
    </location>
</feature>
<dbReference type="InterPro" id="IPR013099">
    <property type="entry name" value="K_chnl_dom"/>
</dbReference>
<dbReference type="Gene3D" id="1.10.238.10">
    <property type="entry name" value="EF-hand"/>
    <property type="match status" value="1"/>
</dbReference>